<name>A0ABW0EME9_9PSEU</name>
<dbReference type="Pfam" id="PF13466">
    <property type="entry name" value="STAS_2"/>
    <property type="match status" value="1"/>
</dbReference>
<protein>
    <submittedName>
        <fullName evidence="2">STAS domain-containing protein</fullName>
    </submittedName>
</protein>
<proteinExistence type="predicted"/>
<dbReference type="Gene3D" id="3.30.750.24">
    <property type="entry name" value="STAS domain"/>
    <property type="match status" value="1"/>
</dbReference>
<feature type="domain" description="STAS" evidence="1">
    <location>
        <begin position="181"/>
        <end position="274"/>
    </location>
</feature>
<evidence type="ECO:0000313" key="2">
    <source>
        <dbReference type="EMBL" id="MFC5288522.1"/>
    </source>
</evidence>
<evidence type="ECO:0000259" key="1">
    <source>
        <dbReference type="PROSITE" id="PS50801"/>
    </source>
</evidence>
<keyword evidence="3" id="KW-1185">Reference proteome</keyword>
<dbReference type="CDD" id="cd07043">
    <property type="entry name" value="STAS_anti-anti-sigma_factors"/>
    <property type="match status" value="1"/>
</dbReference>
<dbReference type="Gene3D" id="3.30.450.40">
    <property type="match status" value="1"/>
</dbReference>
<dbReference type="PANTHER" id="PTHR33495">
    <property type="entry name" value="ANTI-SIGMA FACTOR ANTAGONIST TM_1081-RELATED-RELATED"/>
    <property type="match status" value="1"/>
</dbReference>
<dbReference type="InterPro" id="IPR058548">
    <property type="entry name" value="MlaB-like_STAS"/>
</dbReference>
<dbReference type="InterPro" id="IPR029016">
    <property type="entry name" value="GAF-like_dom_sf"/>
</dbReference>
<dbReference type="PANTHER" id="PTHR33495:SF2">
    <property type="entry name" value="ANTI-SIGMA FACTOR ANTAGONIST TM_1081-RELATED"/>
    <property type="match status" value="1"/>
</dbReference>
<reference evidence="3" key="1">
    <citation type="journal article" date="2019" name="Int. J. Syst. Evol. Microbiol.">
        <title>The Global Catalogue of Microorganisms (GCM) 10K type strain sequencing project: providing services to taxonomists for standard genome sequencing and annotation.</title>
        <authorList>
            <consortium name="The Broad Institute Genomics Platform"/>
            <consortium name="The Broad Institute Genome Sequencing Center for Infectious Disease"/>
            <person name="Wu L."/>
            <person name="Ma J."/>
        </authorList>
    </citation>
    <scope>NUCLEOTIDE SEQUENCE [LARGE SCALE GENOMIC DNA]</scope>
    <source>
        <strain evidence="3">CCUG 59778</strain>
    </source>
</reference>
<comment type="caution">
    <text evidence="2">The sequence shown here is derived from an EMBL/GenBank/DDBJ whole genome shotgun (WGS) entry which is preliminary data.</text>
</comment>
<dbReference type="SUPFAM" id="SSF55781">
    <property type="entry name" value="GAF domain-like"/>
    <property type="match status" value="1"/>
</dbReference>
<accession>A0ABW0EME9</accession>
<sequence length="274" mass="29302">MAGPLSPDHLSPDPRLGTRIPSAERAQLEEITSALRASLPATVFTGVLWYDDTTLRPAVSSHSTAATLDRLQVALSQCPCRTALSEERPIVVATELDHRWPVLAHRARQMGVRGVLCLPLIRARRRLGVLTAYAQARPPFTPADTTIAGIFAARAARTLLTAAPDSAPKEVVPAVAGPLRIAASQDHHDGPTTIAVSGEVDATTAVRLRAVVLRLTEDLVIDLSGVTFFGVAGLAVLTDLDTHLQAHGSTLRLTAIPPQVLRLIRIARLEHTLL</sequence>
<dbReference type="SMART" id="SM00065">
    <property type="entry name" value="GAF"/>
    <property type="match status" value="1"/>
</dbReference>
<dbReference type="RefSeq" id="WP_378248367.1">
    <property type="nucleotide sequence ID" value="NZ_JBHSKF010000006.1"/>
</dbReference>
<dbReference type="InterPro" id="IPR002645">
    <property type="entry name" value="STAS_dom"/>
</dbReference>
<gene>
    <name evidence="2" type="ORF">ACFPM7_15785</name>
</gene>
<dbReference type="PROSITE" id="PS50801">
    <property type="entry name" value="STAS"/>
    <property type="match status" value="1"/>
</dbReference>
<dbReference type="Proteomes" id="UP001596157">
    <property type="component" value="Unassembled WGS sequence"/>
</dbReference>
<dbReference type="InterPro" id="IPR036513">
    <property type="entry name" value="STAS_dom_sf"/>
</dbReference>
<dbReference type="EMBL" id="JBHSKF010000006">
    <property type="protein sequence ID" value="MFC5288522.1"/>
    <property type="molecule type" value="Genomic_DNA"/>
</dbReference>
<evidence type="ECO:0000313" key="3">
    <source>
        <dbReference type="Proteomes" id="UP001596157"/>
    </source>
</evidence>
<dbReference type="Pfam" id="PF13185">
    <property type="entry name" value="GAF_2"/>
    <property type="match status" value="1"/>
</dbReference>
<dbReference type="InterPro" id="IPR003018">
    <property type="entry name" value="GAF"/>
</dbReference>
<dbReference type="SUPFAM" id="SSF52091">
    <property type="entry name" value="SpoIIaa-like"/>
    <property type="match status" value="1"/>
</dbReference>
<organism evidence="2 3">
    <name type="scientific">Actinokineospora guangxiensis</name>
    <dbReference type="NCBI Taxonomy" id="1490288"/>
    <lineage>
        <taxon>Bacteria</taxon>
        <taxon>Bacillati</taxon>
        <taxon>Actinomycetota</taxon>
        <taxon>Actinomycetes</taxon>
        <taxon>Pseudonocardiales</taxon>
        <taxon>Pseudonocardiaceae</taxon>
        <taxon>Actinokineospora</taxon>
    </lineage>
</organism>